<dbReference type="InterPro" id="IPR027417">
    <property type="entry name" value="P-loop_NTPase"/>
</dbReference>
<evidence type="ECO:0008006" key="7">
    <source>
        <dbReference type="Google" id="ProtNLM"/>
    </source>
</evidence>
<dbReference type="Proteomes" id="UP001392437">
    <property type="component" value="Unassembled WGS sequence"/>
</dbReference>
<name>A0AAW0QY45_9PEZI</name>
<dbReference type="Pfam" id="PF24809">
    <property type="entry name" value="DUF7708"/>
    <property type="match status" value="1"/>
</dbReference>
<feature type="region of interest" description="Disordered" evidence="2">
    <location>
        <begin position="747"/>
        <end position="768"/>
    </location>
</feature>
<dbReference type="Gene3D" id="3.40.50.300">
    <property type="entry name" value="P-loop containing nucleotide triphosphate hydrolases"/>
    <property type="match status" value="1"/>
</dbReference>
<feature type="domain" description="Nephrocystin 3-like N-terminal" evidence="4">
    <location>
        <begin position="267"/>
        <end position="437"/>
    </location>
</feature>
<keyword evidence="6" id="KW-1185">Reference proteome</keyword>
<feature type="region of interest" description="Disordered" evidence="2">
    <location>
        <begin position="967"/>
        <end position="990"/>
    </location>
</feature>
<accession>A0AAW0QY45</accession>
<evidence type="ECO:0000256" key="2">
    <source>
        <dbReference type="SAM" id="MobiDB-lite"/>
    </source>
</evidence>
<keyword evidence="1" id="KW-0677">Repeat</keyword>
<evidence type="ECO:0000259" key="3">
    <source>
        <dbReference type="Pfam" id="PF24809"/>
    </source>
</evidence>
<evidence type="ECO:0000313" key="6">
    <source>
        <dbReference type="Proteomes" id="UP001392437"/>
    </source>
</evidence>
<organism evidence="5 6">
    <name type="scientific">Apiospora kogelbergensis</name>
    <dbReference type="NCBI Taxonomy" id="1337665"/>
    <lineage>
        <taxon>Eukaryota</taxon>
        <taxon>Fungi</taxon>
        <taxon>Dikarya</taxon>
        <taxon>Ascomycota</taxon>
        <taxon>Pezizomycotina</taxon>
        <taxon>Sordariomycetes</taxon>
        <taxon>Xylariomycetidae</taxon>
        <taxon>Amphisphaeriales</taxon>
        <taxon>Apiosporaceae</taxon>
        <taxon>Apiospora</taxon>
    </lineage>
</organism>
<feature type="domain" description="DUF7708" evidence="3">
    <location>
        <begin position="67"/>
        <end position="206"/>
    </location>
</feature>
<dbReference type="InterPro" id="IPR056125">
    <property type="entry name" value="DUF7708"/>
</dbReference>
<feature type="compositionally biased region" description="Polar residues" evidence="2">
    <location>
        <begin position="969"/>
        <end position="982"/>
    </location>
</feature>
<dbReference type="Pfam" id="PF24883">
    <property type="entry name" value="NPHP3_N"/>
    <property type="match status" value="1"/>
</dbReference>
<sequence length="990" mass="113205">MPPPAPSSVARQTVSCAFKELEKTITPGDARDFPTITLQDVRSEVLKIENELASRQSLRNLRRLAPLFQGLEHYEKAMGVLCNGTPFLPWVWAPISLILRIASEHIEAFDHIIKAYSRISECLGRFAVLNHSFATNHDFQQTLAVFYADILEFHKHAYQFVRRSGWKLFFVTSWHRFQRRFDNIFENLQRHASLIDKEANAYNIAEAKQMRQEIRTWRDECTEQLDRTEEEQGIKQYNSIVSWLRVDESDQLNIFHTLLEESNKHPGTCDWILRNKKMTSMLQRKPDIPVLWIQGAAGTGKSVISASIVKFMESAGCLVLSHFCNYAYPSSTKYDSILRSLIVQLVRKDGDLAAHVYENYILGKKVPSIPILERLLQLLLSSISKEPRQTSYVWVVIDGVDECEPLMQSKTCNLISQVTSRAPSSDQVVCKALVSCRFSTTASANLRKCQSISLTEEKEQMSNSIRRYASQRLTAIYSKFQQLNLTEHDIRRIEDAITEKSDGTAPKTSIASHKIETNREIGMFLYARLVLDYLSSNIFFNGEEIKRDVYKLPAKLSEFYSKIVTQILVRLDSTSVERIKCALGWIAFSKRPLKKIELLSAIAFSAGDTGVELVAPQYMLDICATLIEERPDSRLGFIHVSVKEFLTSSSSNLVLAEKDCLLQHGVATVTCLLAGTEAFSNGLPHDSRYEQMLVRVIRGLHSFHVYAKEFWTDYLLSLCPPEEKSHSDASSLFNLAIQLATRLDQLSPRPSQSSATLQIAQGGDQRSPMKYADDRIRNLLDPLLQDVVNRCLKARTSERLEQDLQQLEARGQPMNYTEISSIPAPEEGVSLILKEYQATLKYILSQPDYPDVTAADLESFKRQFRSSVYTCRVRGCPRATDGFAVQGQCYQHEFLHVRRLICTYQGCQYPPFITPRALKNHPLRESPYEEWATYLPVFLELRDSTVLILNRRQWELKLEIRKTPKKKNQNILKTSNGNCSSWNRKRRNAK</sequence>
<evidence type="ECO:0000259" key="4">
    <source>
        <dbReference type="Pfam" id="PF24883"/>
    </source>
</evidence>
<dbReference type="AlphaFoldDB" id="A0AAW0QY45"/>
<evidence type="ECO:0000313" key="5">
    <source>
        <dbReference type="EMBL" id="KAK8115310.1"/>
    </source>
</evidence>
<proteinExistence type="predicted"/>
<dbReference type="EMBL" id="JAQQWP010000006">
    <property type="protein sequence ID" value="KAK8115310.1"/>
    <property type="molecule type" value="Genomic_DNA"/>
</dbReference>
<dbReference type="PANTHER" id="PTHR10039">
    <property type="entry name" value="AMELOGENIN"/>
    <property type="match status" value="1"/>
</dbReference>
<dbReference type="PANTHER" id="PTHR10039:SF14">
    <property type="entry name" value="NACHT DOMAIN-CONTAINING PROTEIN"/>
    <property type="match status" value="1"/>
</dbReference>
<evidence type="ECO:0000256" key="1">
    <source>
        <dbReference type="ARBA" id="ARBA00022737"/>
    </source>
</evidence>
<reference evidence="5 6" key="1">
    <citation type="submission" date="2023-01" db="EMBL/GenBank/DDBJ databases">
        <title>Analysis of 21 Apiospora genomes using comparative genomics revels a genus with tremendous synthesis potential of carbohydrate active enzymes and secondary metabolites.</title>
        <authorList>
            <person name="Sorensen T."/>
        </authorList>
    </citation>
    <scope>NUCLEOTIDE SEQUENCE [LARGE SCALE GENOMIC DNA]</scope>
    <source>
        <strain evidence="5 6">CBS 117206</strain>
    </source>
</reference>
<feature type="compositionally biased region" description="Polar residues" evidence="2">
    <location>
        <begin position="748"/>
        <end position="759"/>
    </location>
</feature>
<comment type="caution">
    <text evidence="5">The sequence shown here is derived from an EMBL/GenBank/DDBJ whole genome shotgun (WGS) entry which is preliminary data.</text>
</comment>
<dbReference type="InterPro" id="IPR056884">
    <property type="entry name" value="NPHP3-like_N"/>
</dbReference>
<gene>
    <name evidence="5" type="ORF">PG999_007379</name>
</gene>
<protein>
    <recommendedName>
        <fullName evidence="7">NACHT domain-containing protein</fullName>
    </recommendedName>
</protein>